<dbReference type="Proteomes" id="UP000176952">
    <property type="component" value="Unassembled WGS sequence"/>
</dbReference>
<reference evidence="1 2" key="1">
    <citation type="journal article" date="2016" name="Nat. Commun.">
        <title>Thousands of microbial genomes shed light on interconnected biogeochemical processes in an aquifer system.</title>
        <authorList>
            <person name="Anantharaman K."/>
            <person name="Brown C.T."/>
            <person name="Hug L.A."/>
            <person name="Sharon I."/>
            <person name="Castelle C.J."/>
            <person name="Probst A.J."/>
            <person name="Thomas B.C."/>
            <person name="Singh A."/>
            <person name="Wilkins M.J."/>
            <person name="Karaoz U."/>
            <person name="Brodie E.L."/>
            <person name="Williams K.H."/>
            <person name="Hubbard S.S."/>
            <person name="Banfield J.F."/>
        </authorList>
    </citation>
    <scope>NUCLEOTIDE SEQUENCE [LARGE SCALE GENOMIC DNA]</scope>
</reference>
<organism evidence="1 2">
    <name type="scientific">Candidatus Kerfeldbacteria bacterium RIFCSPHIGHO2_12_FULL_48_17</name>
    <dbReference type="NCBI Taxonomy" id="1798542"/>
    <lineage>
        <taxon>Bacteria</taxon>
        <taxon>Candidatus Kerfeldiibacteriota</taxon>
    </lineage>
</organism>
<dbReference type="AlphaFoldDB" id="A0A1G2B9S1"/>
<comment type="caution">
    <text evidence="1">The sequence shown here is derived from an EMBL/GenBank/DDBJ whole genome shotgun (WGS) entry which is preliminary data.</text>
</comment>
<sequence length="96" mass="11058">MSEIKTDIFFERRVIMTLGKLRYLLSLVPHPLFHGEAGGSEMFFLALHRKNIYAIVWDVLEKNPEAAVKLLKELPLSREEKGLVKATLCTFRKEGK</sequence>
<gene>
    <name evidence="1" type="ORF">A3F54_03025</name>
</gene>
<protein>
    <submittedName>
        <fullName evidence="1">Uncharacterized protein</fullName>
    </submittedName>
</protein>
<name>A0A1G2B9S1_9BACT</name>
<evidence type="ECO:0000313" key="1">
    <source>
        <dbReference type="EMBL" id="OGY85359.1"/>
    </source>
</evidence>
<dbReference type="EMBL" id="MHKD01000002">
    <property type="protein sequence ID" value="OGY85359.1"/>
    <property type="molecule type" value="Genomic_DNA"/>
</dbReference>
<evidence type="ECO:0000313" key="2">
    <source>
        <dbReference type="Proteomes" id="UP000176952"/>
    </source>
</evidence>
<accession>A0A1G2B9S1</accession>
<proteinExistence type="predicted"/>